<dbReference type="InterPro" id="IPR001279">
    <property type="entry name" value="Metallo-B-lactamas"/>
</dbReference>
<dbReference type="PANTHER" id="PTHR42951:SF4">
    <property type="entry name" value="ACYL-COENZYME A THIOESTERASE MBLAC2"/>
    <property type="match status" value="1"/>
</dbReference>
<dbReference type="GO" id="GO:0017001">
    <property type="term" value="P:antibiotic catabolic process"/>
    <property type="evidence" value="ECO:0007669"/>
    <property type="project" value="UniProtKB-ARBA"/>
</dbReference>
<evidence type="ECO:0000313" key="14">
    <source>
        <dbReference type="EMBL" id="MXO83861.1"/>
    </source>
</evidence>
<dbReference type="Gene3D" id="3.60.15.10">
    <property type="entry name" value="Ribonuclease Z/Hydroxyacylglutathione hydrolase-like"/>
    <property type="match status" value="1"/>
</dbReference>
<reference evidence="14 15" key="1">
    <citation type="submission" date="2019-12" db="EMBL/GenBank/DDBJ databases">
        <title>Genomic-based taxomic classification of the family Erythrobacteraceae.</title>
        <authorList>
            <person name="Xu L."/>
        </authorList>
    </citation>
    <scope>NUCLEOTIDE SEQUENCE [LARGE SCALE GENOMIC DNA]</scope>
    <source>
        <strain evidence="14 15">KCTC 42006</strain>
    </source>
</reference>
<comment type="caution">
    <text evidence="14">The sequence shown here is derived from an EMBL/GenBank/DDBJ whole genome shotgun (WGS) entry which is preliminary data.</text>
</comment>
<keyword evidence="10" id="KW-0378">Hydrolase</keyword>
<accession>A0A844Z5C4</accession>
<dbReference type="PROSITE" id="PS51257">
    <property type="entry name" value="PROKAR_LIPOPROTEIN"/>
    <property type="match status" value="1"/>
</dbReference>
<dbReference type="NCBIfam" id="NF012229">
    <property type="entry name" value="bla_class_B_core"/>
    <property type="match status" value="1"/>
</dbReference>
<dbReference type="PANTHER" id="PTHR42951">
    <property type="entry name" value="METALLO-BETA-LACTAMASE DOMAIN-CONTAINING"/>
    <property type="match status" value="1"/>
</dbReference>
<dbReference type="SUPFAM" id="SSF56281">
    <property type="entry name" value="Metallo-hydrolase/oxidoreductase"/>
    <property type="match status" value="1"/>
</dbReference>
<keyword evidence="8" id="KW-0732">Signal</keyword>
<name>A0A844Z5C4_9SPHN</name>
<evidence type="ECO:0000256" key="9">
    <source>
        <dbReference type="ARBA" id="ARBA00022764"/>
    </source>
</evidence>
<dbReference type="NCBIfam" id="NF033088">
    <property type="entry name" value="bla_subclass_B1"/>
    <property type="match status" value="1"/>
</dbReference>
<comment type="catalytic activity">
    <reaction evidence="1">
        <text>a beta-lactam + H2O = a substituted beta-amino acid</text>
        <dbReference type="Rhea" id="RHEA:20401"/>
        <dbReference type="ChEBI" id="CHEBI:15377"/>
        <dbReference type="ChEBI" id="CHEBI:35627"/>
        <dbReference type="ChEBI" id="CHEBI:140347"/>
        <dbReference type="EC" id="3.5.2.6"/>
    </reaction>
</comment>
<comment type="subunit">
    <text evidence="5">Monomer.</text>
</comment>
<dbReference type="AlphaFoldDB" id="A0A844Z5C4"/>
<evidence type="ECO:0000313" key="15">
    <source>
        <dbReference type="Proteomes" id="UP000460290"/>
    </source>
</evidence>
<evidence type="ECO:0000256" key="5">
    <source>
        <dbReference type="ARBA" id="ARBA00011245"/>
    </source>
</evidence>
<evidence type="ECO:0000256" key="10">
    <source>
        <dbReference type="ARBA" id="ARBA00022801"/>
    </source>
</evidence>
<keyword evidence="15" id="KW-1185">Reference proteome</keyword>
<dbReference type="Proteomes" id="UP000460290">
    <property type="component" value="Unassembled WGS sequence"/>
</dbReference>
<comment type="cofactor">
    <cofactor evidence="2">
        <name>Zn(2+)</name>
        <dbReference type="ChEBI" id="CHEBI:29105"/>
    </cofactor>
</comment>
<evidence type="ECO:0000256" key="8">
    <source>
        <dbReference type="ARBA" id="ARBA00022729"/>
    </source>
</evidence>
<evidence type="ECO:0000259" key="13">
    <source>
        <dbReference type="SMART" id="SM00849"/>
    </source>
</evidence>
<evidence type="ECO:0000256" key="6">
    <source>
        <dbReference type="ARBA" id="ARBA00012865"/>
    </source>
</evidence>
<keyword evidence="7" id="KW-0479">Metal-binding</keyword>
<evidence type="ECO:0000256" key="12">
    <source>
        <dbReference type="ARBA" id="ARBA00023251"/>
    </source>
</evidence>
<evidence type="ECO:0000256" key="2">
    <source>
        <dbReference type="ARBA" id="ARBA00001947"/>
    </source>
</evidence>
<sequence length="268" mass="28697">MKRMAHSLFSAILFAATLAVTGCTYREIRPSIAIQEAERADIIRFAGLSFQQLAPTVWQHTSYLDLPGFGAVPSNGLIVVHGDTSILVDTGWTASQTDVIIAWAASELNRPIRAAVITHAHSDAMGGIDALHSAGVATYAHPMTNRIAPDKQLTPAQNKLIFDGDGWARNPEDMSLAPLRLYYPGPGHTTDNITVGVMGTSVAFAGGLIKGSDAKSLGNLKDANTDYYAQAVRNFETAFPDASVIAMSNSTAEDRDAIERTLKLAKEL</sequence>
<gene>
    <name evidence="14" type="primary">bla</name>
    <name evidence="14" type="ORF">GRI35_10845</name>
</gene>
<comment type="subcellular location">
    <subcellularLocation>
        <location evidence="3">Periplasm</location>
    </subcellularLocation>
</comment>
<proteinExistence type="inferred from homology"/>
<evidence type="ECO:0000256" key="1">
    <source>
        <dbReference type="ARBA" id="ARBA00001526"/>
    </source>
</evidence>
<keyword evidence="12" id="KW-0046">Antibiotic resistance</keyword>
<dbReference type="Pfam" id="PF00753">
    <property type="entry name" value="Lactamase_B"/>
    <property type="match status" value="1"/>
</dbReference>
<evidence type="ECO:0000256" key="7">
    <source>
        <dbReference type="ARBA" id="ARBA00022723"/>
    </source>
</evidence>
<organism evidence="14 15">
    <name type="scientific">Pontixanthobacter aestiaquae</name>
    <dbReference type="NCBI Taxonomy" id="1509367"/>
    <lineage>
        <taxon>Bacteria</taxon>
        <taxon>Pseudomonadati</taxon>
        <taxon>Pseudomonadota</taxon>
        <taxon>Alphaproteobacteria</taxon>
        <taxon>Sphingomonadales</taxon>
        <taxon>Erythrobacteraceae</taxon>
        <taxon>Pontixanthobacter</taxon>
    </lineage>
</organism>
<evidence type="ECO:0000256" key="11">
    <source>
        <dbReference type="ARBA" id="ARBA00022833"/>
    </source>
</evidence>
<comment type="similarity">
    <text evidence="4">Belongs to the metallo-beta-lactamase superfamily. Class-B beta-lactamase family.</text>
</comment>
<dbReference type="InterPro" id="IPR036866">
    <property type="entry name" value="RibonucZ/Hydroxyglut_hydro"/>
</dbReference>
<dbReference type="InterPro" id="IPR058199">
    <property type="entry name" value="BlaB//VIM/IMP-1"/>
</dbReference>
<dbReference type="EC" id="3.5.2.6" evidence="6"/>
<dbReference type="EMBL" id="WTYZ01000001">
    <property type="protein sequence ID" value="MXO83861.1"/>
    <property type="molecule type" value="Genomic_DNA"/>
</dbReference>
<evidence type="ECO:0000256" key="4">
    <source>
        <dbReference type="ARBA" id="ARBA00005250"/>
    </source>
</evidence>
<dbReference type="OrthoDB" id="420651at2"/>
<keyword evidence="11" id="KW-0862">Zinc</keyword>
<keyword evidence="9" id="KW-0574">Periplasm</keyword>
<dbReference type="InterPro" id="IPR050855">
    <property type="entry name" value="NDM-1-like"/>
</dbReference>
<evidence type="ECO:0000256" key="3">
    <source>
        <dbReference type="ARBA" id="ARBA00004418"/>
    </source>
</evidence>
<protein>
    <recommendedName>
        <fullName evidence="6">beta-lactamase</fullName>
        <ecNumber evidence="6">3.5.2.6</ecNumber>
    </recommendedName>
</protein>
<feature type="domain" description="Metallo-beta-lactamase" evidence="13">
    <location>
        <begin position="73"/>
        <end position="247"/>
    </location>
</feature>
<dbReference type="SMART" id="SM00849">
    <property type="entry name" value="Lactamase_B"/>
    <property type="match status" value="1"/>
</dbReference>